<keyword evidence="4 7" id="KW-0812">Transmembrane</keyword>
<dbReference type="PANTHER" id="PTHR33508:SF1">
    <property type="entry name" value="UPF0056 MEMBRANE PROTEIN YHCE"/>
    <property type="match status" value="1"/>
</dbReference>
<evidence type="ECO:0000256" key="2">
    <source>
        <dbReference type="ARBA" id="ARBA00009784"/>
    </source>
</evidence>
<dbReference type="PANTHER" id="PTHR33508">
    <property type="entry name" value="UPF0056 MEMBRANE PROTEIN YHCE"/>
    <property type="match status" value="1"/>
</dbReference>
<keyword evidence="5 7" id="KW-1133">Transmembrane helix</keyword>
<dbReference type="InterPro" id="IPR002771">
    <property type="entry name" value="Multi_antbiot-R_MarC"/>
</dbReference>
<accession>A0A7M2X0E9</accession>
<evidence type="ECO:0000256" key="7">
    <source>
        <dbReference type="RuleBase" id="RU362048"/>
    </source>
</evidence>
<comment type="similarity">
    <text evidence="2 7">Belongs to the UPF0056 (MarC) family.</text>
</comment>
<dbReference type="NCBIfam" id="TIGR00427">
    <property type="entry name" value="NAAT family transporter"/>
    <property type="match status" value="1"/>
</dbReference>
<gene>
    <name evidence="8" type="ORF">IPV69_07285</name>
</gene>
<dbReference type="RefSeq" id="WP_206294303.1">
    <property type="nucleotide sequence ID" value="NZ_CP063458.1"/>
</dbReference>
<name>A0A7M2X0E9_9BACT</name>
<proteinExistence type="inferred from homology"/>
<feature type="transmembrane region" description="Helical" evidence="7">
    <location>
        <begin position="6"/>
        <end position="26"/>
    </location>
</feature>
<feature type="transmembrane region" description="Helical" evidence="7">
    <location>
        <begin position="101"/>
        <end position="124"/>
    </location>
</feature>
<sequence length="192" mass="20495">MDFLQAFIPLFVSIDSIGLVPIFLAVTAPLTEARRRRAAFHSVFAATALTISFMFLGELLFQFLGIRDSDFRIGGGVILLVLAVTDLCMKGKPAVAEDDDDVGLFPLAMPMIAGPATLTTILVIRGKYGTPTTMLALSANLLVLLAVLLLSSRFARLLGPGVLRALSKLVMVFLAAIAVNFIRTGIAETIGK</sequence>
<evidence type="ECO:0000313" key="8">
    <source>
        <dbReference type="EMBL" id="QOV91153.1"/>
    </source>
</evidence>
<feature type="transmembrane region" description="Helical" evidence="7">
    <location>
        <begin position="38"/>
        <end position="65"/>
    </location>
</feature>
<evidence type="ECO:0000256" key="6">
    <source>
        <dbReference type="ARBA" id="ARBA00023136"/>
    </source>
</evidence>
<feature type="transmembrane region" description="Helical" evidence="7">
    <location>
        <begin position="130"/>
        <end position="150"/>
    </location>
</feature>
<keyword evidence="9" id="KW-1185">Reference proteome</keyword>
<keyword evidence="6 7" id="KW-0472">Membrane</keyword>
<dbReference type="KEGG" id="hbs:IPV69_07285"/>
<evidence type="ECO:0000256" key="3">
    <source>
        <dbReference type="ARBA" id="ARBA00022475"/>
    </source>
</evidence>
<feature type="transmembrane region" description="Helical" evidence="7">
    <location>
        <begin position="71"/>
        <end position="89"/>
    </location>
</feature>
<evidence type="ECO:0000256" key="1">
    <source>
        <dbReference type="ARBA" id="ARBA00004651"/>
    </source>
</evidence>
<comment type="subcellular location">
    <subcellularLocation>
        <location evidence="1 7">Cell membrane</location>
        <topology evidence="1 7">Multi-pass membrane protein</topology>
    </subcellularLocation>
</comment>
<keyword evidence="3" id="KW-1003">Cell membrane</keyword>
<organism evidence="8 9">
    <name type="scientific">Humisphaera borealis</name>
    <dbReference type="NCBI Taxonomy" id="2807512"/>
    <lineage>
        <taxon>Bacteria</taxon>
        <taxon>Pseudomonadati</taxon>
        <taxon>Planctomycetota</taxon>
        <taxon>Phycisphaerae</taxon>
        <taxon>Tepidisphaerales</taxon>
        <taxon>Tepidisphaeraceae</taxon>
        <taxon>Humisphaera</taxon>
    </lineage>
</organism>
<dbReference type="Pfam" id="PF01914">
    <property type="entry name" value="MarC"/>
    <property type="match status" value="1"/>
</dbReference>
<dbReference type="Proteomes" id="UP000593765">
    <property type="component" value="Chromosome"/>
</dbReference>
<evidence type="ECO:0000256" key="5">
    <source>
        <dbReference type="ARBA" id="ARBA00022989"/>
    </source>
</evidence>
<dbReference type="AlphaFoldDB" id="A0A7M2X0E9"/>
<feature type="transmembrane region" description="Helical" evidence="7">
    <location>
        <begin position="162"/>
        <end position="182"/>
    </location>
</feature>
<protein>
    <recommendedName>
        <fullName evidence="7">UPF0056 membrane protein</fullName>
    </recommendedName>
</protein>
<reference evidence="8 9" key="1">
    <citation type="submission" date="2020-10" db="EMBL/GenBank/DDBJ databases">
        <title>Wide distribution of Phycisphaera-like planctomycetes from WD2101 soil group in peatlands and genome analysis of the first cultivated representative.</title>
        <authorList>
            <person name="Dedysh S.N."/>
            <person name="Beletsky A.V."/>
            <person name="Ivanova A."/>
            <person name="Kulichevskaya I.S."/>
            <person name="Suzina N.E."/>
            <person name="Philippov D.A."/>
            <person name="Rakitin A.L."/>
            <person name="Mardanov A.V."/>
            <person name="Ravin N.V."/>
        </authorList>
    </citation>
    <scope>NUCLEOTIDE SEQUENCE [LARGE SCALE GENOMIC DNA]</scope>
    <source>
        <strain evidence="8 9">M1803</strain>
    </source>
</reference>
<dbReference type="EMBL" id="CP063458">
    <property type="protein sequence ID" value="QOV91153.1"/>
    <property type="molecule type" value="Genomic_DNA"/>
</dbReference>
<dbReference type="GO" id="GO:0005886">
    <property type="term" value="C:plasma membrane"/>
    <property type="evidence" value="ECO:0007669"/>
    <property type="project" value="UniProtKB-SubCell"/>
</dbReference>
<evidence type="ECO:0000256" key="4">
    <source>
        <dbReference type="ARBA" id="ARBA00022692"/>
    </source>
</evidence>
<evidence type="ECO:0000313" key="9">
    <source>
        <dbReference type="Proteomes" id="UP000593765"/>
    </source>
</evidence>